<dbReference type="RefSeq" id="WP_227929119.1">
    <property type="nucleotide sequence ID" value="NZ_CP094984.1"/>
</dbReference>
<evidence type="ECO:0000313" key="4">
    <source>
        <dbReference type="Proteomes" id="UP001155145"/>
    </source>
</evidence>
<evidence type="ECO:0000313" key="3">
    <source>
        <dbReference type="Proteomes" id="UP000829758"/>
    </source>
</evidence>
<evidence type="ECO:0000313" key="2">
    <source>
        <dbReference type="EMBL" id="UON92738.1"/>
    </source>
</evidence>
<proteinExistence type="predicted"/>
<dbReference type="SUPFAM" id="SSF52467">
    <property type="entry name" value="DHS-like NAD/FAD-binding domain"/>
    <property type="match status" value="1"/>
</dbReference>
<dbReference type="InterPro" id="IPR029035">
    <property type="entry name" value="DHS-like_NAD/FAD-binding_dom"/>
</dbReference>
<dbReference type="EMBL" id="CP094984">
    <property type="protein sequence ID" value="UON92738.1"/>
    <property type="molecule type" value="Genomic_DNA"/>
</dbReference>
<evidence type="ECO:0000313" key="1">
    <source>
        <dbReference type="EMBL" id="MCC3273279.1"/>
    </source>
</evidence>
<sequence>MGQSHVFVTKGSLTNFACDAWLLPTDRTYSIAAHWRAAVPGLQDALIEDAGFASGAMLAQPIHTWPADEPLPVLTAVPYSGISSVDELIPPLREFICVAADTARRRRSEASREQSRPVPLLAMPLFGTGGGGAGLVKGDVIRLLLEETRSAAAEAGVDVVLVLANEKDFALAQELRKRQPEWWASLDREHQTEAARLAGHARDGKLVPFMGAGVSMSAGAPSWTELLSALAKTAKLTDSETESLKKRGHLDQASILRSIYEERAERGALTFNEAIARLVELKRYGLTPALLASLGSREAITLNYDELFEFASDDAGVPRSVIPDGAGQHDDWLLKLHGSVTDPDSIVLTRDDYLGFSTSRNALSALVKATLMTQHLLFVGFGLTDDHFHEILHDVKQALPKESRTGEGSATALMLSTDPLDPRMWSNQLKLVPMSDDSRKEFNNSSGRTLEIFLDLLVALSTDSHSYLLAEGYEGALTEAERSLREALLDLGKRLTEDEAHSSGGVRLQEMLAELGASAPSS</sequence>
<dbReference type="AlphaFoldDB" id="A0A9X1M8E8"/>
<name>A0A9X1M8E8_9MICC</name>
<dbReference type="Proteomes" id="UP000829758">
    <property type="component" value="Chromosome"/>
</dbReference>
<dbReference type="EMBL" id="JAJFZT010000007">
    <property type="protein sequence ID" value="MCC3273279.1"/>
    <property type="molecule type" value="Genomic_DNA"/>
</dbReference>
<keyword evidence="3" id="KW-1185">Reference proteome</keyword>
<dbReference type="Proteomes" id="UP001155145">
    <property type="component" value="Unassembled WGS sequence"/>
</dbReference>
<protein>
    <submittedName>
        <fullName evidence="1">SIR2 family protein</fullName>
    </submittedName>
</protein>
<dbReference type="Pfam" id="PF13289">
    <property type="entry name" value="SIR2_2"/>
    <property type="match status" value="1"/>
</dbReference>
<organism evidence="1 4">
    <name type="scientific">Arthrobacter zhangbolii</name>
    <dbReference type="NCBI Taxonomy" id="2886936"/>
    <lineage>
        <taxon>Bacteria</taxon>
        <taxon>Bacillati</taxon>
        <taxon>Actinomycetota</taxon>
        <taxon>Actinomycetes</taxon>
        <taxon>Micrococcales</taxon>
        <taxon>Micrococcaceae</taxon>
        <taxon>Arthrobacter</taxon>
    </lineage>
</organism>
<gene>
    <name evidence="1" type="ORF">LJ755_11125</name>
    <name evidence="2" type="ORF">MUK71_03580</name>
</gene>
<accession>A0A9X1M8E8</accession>
<reference evidence="1" key="1">
    <citation type="submission" date="2021-10" db="EMBL/GenBank/DDBJ databases">
        <title>Novel species in genus Arthrobacter.</title>
        <authorList>
            <person name="Liu Y."/>
        </authorList>
    </citation>
    <scope>NUCLEOTIDE SEQUENCE</scope>
    <source>
        <strain evidence="1">Zg-Y462</strain>
        <strain evidence="3">zg-Y462</strain>
    </source>
</reference>